<proteinExistence type="predicted"/>
<dbReference type="STRING" id="906689.A0A2I0WPA0"/>
<dbReference type="GO" id="GO:0010997">
    <property type="term" value="F:anaphase-promoting complex binding"/>
    <property type="evidence" value="ECO:0007669"/>
    <property type="project" value="InterPro"/>
</dbReference>
<name>A0A2I0WPA0_9ASPA</name>
<gene>
    <name evidence="2" type="ORF">MA16_Dca019089</name>
</gene>
<evidence type="ECO:0008006" key="4">
    <source>
        <dbReference type="Google" id="ProtNLM"/>
    </source>
</evidence>
<protein>
    <recommendedName>
        <fullName evidence="4">Protein SAMBA</fullName>
    </recommendedName>
</protein>
<evidence type="ECO:0000313" key="3">
    <source>
        <dbReference type="Proteomes" id="UP000233837"/>
    </source>
</evidence>
<dbReference type="Proteomes" id="UP000233837">
    <property type="component" value="Unassembled WGS sequence"/>
</dbReference>
<evidence type="ECO:0000313" key="2">
    <source>
        <dbReference type="EMBL" id="PKU77468.1"/>
    </source>
</evidence>
<dbReference type="EMBL" id="KZ502495">
    <property type="protein sequence ID" value="PKU77468.1"/>
    <property type="molecule type" value="Genomic_DNA"/>
</dbReference>
<dbReference type="GO" id="GO:0046621">
    <property type="term" value="P:negative regulation of organ growth"/>
    <property type="evidence" value="ECO:0007669"/>
    <property type="project" value="InterPro"/>
</dbReference>
<dbReference type="OrthoDB" id="1935166at2759"/>
<accession>A0A2I0WPA0</accession>
<dbReference type="PANTHER" id="PTHR37387">
    <property type="entry name" value="PROTEIN SAMBA"/>
    <property type="match status" value="1"/>
</dbReference>
<dbReference type="InterPro" id="IPR037547">
    <property type="entry name" value="SAMBA"/>
</dbReference>
<sequence length="111" mass="11949">MSSPARSSASGTSAGQVGGASSSSNAGLIDDAVYHFPTDLISVHDRKEAVQSVLKSDLTAALQKELKSMDEDSWMFSGPRSQINLVLRPGSHPHMQSGKHVEVNQFKQQIR</sequence>
<reference evidence="2 3" key="1">
    <citation type="journal article" date="2016" name="Sci. Rep.">
        <title>The Dendrobium catenatum Lindl. genome sequence provides insights into polysaccharide synthase, floral development and adaptive evolution.</title>
        <authorList>
            <person name="Zhang G.Q."/>
            <person name="Xu Q."/>
            <person name="Bian C."/>
            <person name="Tsai W.C."/>
            <person name="Yeh C.M."/>
            <person name="Liu K.W."/>
            <person name="Yoshida K."/>
            <person name="Zhang L.S."/>
            <person name="Chang S.B."/>
            <person name="Chen F."/>
            <person name="Shi Y."/>
            <person name="Su Y.Y."/>
            <person name="Zhang Y.Q."/>
            <person name="Chen L.J."/>
            <person name="Yin Y."/>
            <person name="Lin M."/>
            <person name="Huang H."/>
            <person name="Deng H."/>
            <person name="Wang Z.W."/>
            <person name="Zhu S.L."/>
            <person name="Zhao X."/>
            <person name="Deng C."/>
            <person name="Niu S.C."/>
            <person name="Huang J."/>
            <person name="Wang M."/>
            <person name="Liu G.H."/>
            <person name="Yang H.J."/>
            <person name="Xiao X.J."/>
            <person name="Hsiao Y.Y."/>
            <person name="Wu W.L."/>
            <person name="Chen Y.Y."/>
            <person name="Mitsuda N."/>
            <person name="Ohme-Takagi M."/>
            <person name="Luo Y.B."/>
            <person name="Van de Peer Y."/>
            <person name="Liu Z.J."/>
        </authorList>
    </citation>
    <scope>NUCLEOTIDE SEQUENCE [LARGE SCALE GENOMIC DNA]</scope>
    <source>
        <tissue evidence="2">The whole plant</tissue>
    </source>
</reference>
<feature type="region of interest" description="Disordered" evidence="1">
    <location>
        <begin position="91"/>
        <end position="111"/>
    </location>
</feature>
<reference evidence="2 3" key="2">
    <citation type="journal article" date="2017" name="Nature">
        <title>The Apostasia genome and the evolution of orchids.</title>
        <authorList>
            <person name="Zhang G.Q."/>
            <person name="Liu K.W."/>
            <person name="Li Z."/>
            <person name="Lohaus R."/>
            <person name="Hsiao Y.Y."/>
            <person name="Niu S.C."/>
            <person name="Wang J.Y."/>
            <person name="Lin Y.C."/>
            <person name="Xu Q."/>
            <person name="Chen L.J."/>
            <person name="Yoshida K."/>
            <person name="Fujiwara S."/>
            <person name="Wang Z.W."/>
            <person name="Zhang Y.Q."/>
            <person name="Mitsuda N."/>
            <person name="Wang M."/>
            <person name="Liu G.H."/>
            <person name="Pecoraro L."/>
            <person name="Huang H.X."/>
            <person name="Xiao X.J."/>
            <person name="Lin M."/>
            <person name="Wu X.Y."/>
            <person name="Wu W.L."/>
            <person name="Chen Y.Y."/>
            <person name="Chang S.B."/>
            <person name="Sakamoto S."/>
            <person name="Ohme-Takagi M."/>
            <person name="Yagi M."/>
            <person name="Zeng S.J."/>
            <person name="Shen C.Y."/>
            <person name="Yeh C.M."/>
            <person name="Luo Y.B."/>
            <person name="Tsai W.C."/>
            <person name="Van de Peer Y."/>
            <person name="Liu Z.J."/>
        </authorList>
    </citation>
    <scope>NUCLEOTIDE SEQUENCE [LARGE SCALE GENOMIC DNA]</scope>
    <source>
        <tissue evidence="2">The whole plant</tissue>
    </source>
</reference>
<dbReference type="AlphaFoldDB" id="A0A2I0WPA0"/>
<dbReference type="PANTHER" id="PTHR37387:SF1">
    <property type="entry name" value="PROTEIN SAMBA"/>
    <property type="match status" value="1"/>
</dbReference>
<keyword evidence="3" id="KW-1185">Reference proteome</keyword>
<organism evidence="2 3">
    <name type="scientific">Dendrobium catenatum</name>
    <dbReference type="NCBI Taxonomy" id="906689"/>
    <lineage>
        <taxon>Eukaryota</taxon>
        <taxon>Viridiplantae</taxon>
        <taxon>Streptophyta</taxon>
        <taxon>Embryophyta</taxon>
        <taxon>Tracheophyta</taxon>
        <taxon>Spermatophyta</taxon>
        <taxon>Magnoliopsida</taxon>
        <taxon>Liliopsida</taxon>
        <taxon>Asparagales</taxon>
        <taxon>Orchidaceae</taxon>
        <taxon>Epidendroideae</taxon>
        <taxon>Malaxideae</taxon>
        <taxon>Dendrobiinae</taxon>
        <taxon>Dendrobium</taxon>
    </lineage>
</organism>
<feature type="region of interest" description="Disordered" evidence="1">
    <location>
        <begin position="1"/>
        <end position="22"/>
    </location>
</feature>
<evidence type="ECO:0000256" key="1">
    <source>
        <dbReference type="SAM" id="MobiDB-lite"/>
    </source>
</evidence>